<dbReference type="AlphaFoldDB" id="M1ZK34"/>
<dbReference type="EMBL" id="LT669839">
    <property type="protein sequence ID" value="SHD77579.1"/>
    <property type="molecule type" value="Genomic_DNA"/>
</dbReference>
<dbReference type="RefSeq" id="WP_005584653.1">
    <property type="nucleotide sequence ID" value="NZ_LT669839.1"/>
</dbReference>
<dbReference type="HOGENOM" id="CLU_164613_0_0_9"/>
<sequence>MENSYRFYRNTACEYFPCHKVKDEENFNCMFCYCPLYLLEECGGNHFDNNGIKDCTNCLIPHSPKGYDYINEKIMEVNRRIRK</sequence>
<dbReference type="Pfam" id="PF04071">
    <property type="entry name" value="zf-like"/>
    <property type="match status" value="1"/>
</dbReference>
<keyword evidence="3" id="KW-1185">Reference proteome</keyword>
<feature type="domain" description="Cysteine-rich small" evidence="1">
    <location>
        <begin position="5"/>
        <end position="80"/>
    </location>
</feature>
<organism evidence="2 3">
    <name type="scientific">[Clostridium] ultunense Esp</name>
    <dbReference type="NCBI Taxonomy" id="1288971"/>
    <lineage>
        <taxon>Bacteria</taxon>
        <taxon>Bacillati</taxon>
        <taxon>Bacillota</taxon>
        <taxon>Tissierellia</taxon>
        <taxon>Tissierellales</taxon>
        <taxon>Tepidimicrobiaceae</taxon>
        <taxon>Schnuerera</taxon>
    </lineage>
</organism>
<accession>M1ZK34</accession>
<evidence type="ECO:0000313" key="2">
    <source>
        <dbReference type="EMBL" id="SHD77579.1"/>
    </source>
</evidence>
<protein>
    <submittedName>
        <fullName evidence="2">Predicted metal-binding protein</fullName>
    </submittedName>
</protein>
<proteinExistence type="predicted"/>
<evidence type="ECO:0000259" key="1">
    <source>
        <dbReference type="Pfam" id="PF04071"/>
    </source>
</evidence>
<dbReference type="InterPro" id="IPR007212">
    <property type="entry name" value="Zf-like"/>
</dbReference>
<name>M1ZK34_9FIRM</name>
<dbReference type="Proteomes" id="UP000245423">
    <property type="component" value="Chromosome 1"/>
</dbReference>
<gene>
    <name evidence="2" type="ORF">CUESP1_2225</name>
</gene>
<dbReference type="OrthoDB" id="9799337at2"/>
<reference evidence="2 3" key="1">
    <citation type="submission" date="2016-11" db="EMBL/GenBank/DDBJ databases">
        <authorList>
            <person name="Manzoor S."/>
        </authorList>
    </citation>
    <scope>NUCLEOTIDE SEQUENCE [LARGE SCALE GENOMIC DNA]</scope>
    <source>
        <strain evidence="2">Clostridium ultunense strain Esp</strain>
    </source>
</reference>
<evidence type="ECO:0000313" key="3">
    <source>
        <dbReference type="Proteomes" id="UP000245423"/>
    </source>
</evidence>